<keyword evidence="1" id="KW-0472">Membrane</keyword>
<keyword evidence="1" id="KW-1133">Transmembrane helix</keyword>
<sequence>MGVNVSEILGKPGEGFHAVRVFDLAILDMLWVFIFAFAYTYLMGVDLVVAICRVFVVAQMLHLFFWVETAFLVKYPFRLTCLILAICFYGSKFEYNEVVILIVYFAMVVTTFLLRH</sequence>
<reference evidence="2" key="1">
    <citation type="submission" date="2018-10" db="EMBL/GenBank/DDBJ databases">
        <title>Hidden diversity of soil giant viruses.</title>
        <authorList>
            <person name="Schulz F."/>
            <person name="Alteio L."/>
            <person name="Goudeau D."/>
            <person name="Ryan E.M."/>
            <person name="Malmstrom R.R."/>
            <person name="Blanchard J."/>
            <person name="Woyke T."/>
        </authorList>
    </citation>
    <scope>NUCLEOTIDE SEQUENCE</scope>
    <source>
        <strain evidence="2">HYV1</strain>
    </source>
</reference>
<proteinExistence type="predicted"/>
<keyword evidence="1" id="KW-0812">Transmembrane</keyword>
<name>A0A3G5AAW5_9VIRU</name>
<evidence type="ECO:0000256" key="1">
    <source>
        <dbReference type="SAM" id="Phobius"/>
    </source>
</evidence>
<feature type="transmembrane region" description="Helical" evidence="1">
    <location>
        <begin position="98"/>
        <end position="114"/>
    </location>
</feature>
<feature type="transmembrane region" description="Helical" evidence="1">
    <location>
        <begin position="21"/>
        <end position="41"/>
    </location>
</feature>
<gene>
    <name evidence="2" type="ORF">Hyperionvirus23_14</name>
</gene>
<feature type="transmembrane region" description="Helical" evidence="1">
    <location>
        <begin position="75"/>
        <end position="92"/>
    </location>
</feature>
<protein>
    <submittedName>
        <fullName evidence="2">Uncharacterized protein</fullName>
    </submittedName>
</protein>
<accession>A0A3G5AAW5</accession>
<organism evidence="2">
    <name type="scientific">Hyperionvirus sp</name>
    <dbReference type="NCBI Taxonomy" id="2487770"/>
    <lineage>
        <taxon>Viruses</taxon>
        <taxon>Varidnaviria</taxon>
        <taxon>Bamfordvirae</taxon>
        <taxon>Nucleocytoviricota</taxon>
        <taxon>Megaviricetes</taxon>
        <taxon>Imitervirales</taxon>
        <taxon>Mimiviridae</taxon>
        <taxon>Klosneuvirinae</taxon>
    </lineage>
</organism>
<evidence type="ECO:0000313" key="2">
    <source>
        <dbReference type="EMBL" id="AYV84347.1"/>
    </source>
</evidence>
<dbReference type="EMBL" id="MK072405">
    <property type="protein sequence ID" value="AYV84347.1"/>
    <property type="molecule type" value="Genomic_DNA"/>
</dbReference>